<proteinExistence type="predicted"/>
<name>A0A5C1AE96_9BACT</name>
<evidence type="ECO:0000313" key="3">
    <source>
        <dbReference type="EMBL" id="QEL16517.1"/>
    </source>
</evidence>
<dbReference type="RefSeq" id="WP_149111240.1">
    <property type="nucleotide sequence ID" value="NZ_CP042425.1"/>
</dbReference>
<evidence type="ECO:0008006" key="5">
    <source>
        <dbReference type="Google" id="ProtNLM"/>
    </source>
</evidence>
<dbReference type="KEGG" id="lrs:PX52LOC_03476"/>
<dbReference type="AlphaFoldDB" id="A0A5C1AE96"/>
<evidence type="ECO:0000256" key="1">
    <source>
        <dbReference type="SAM" id="MobiDB-lite"/>
    </source>
</evidence>
<feature type="compositionally biased region" description="Basic and acidic residues" evidence="1">
    <location>
        <begin position="272"/>
        <end position="297"/>
    </location>
</feature>
<dbReference type="EMBL" id="CP042425">
    <property type="protein sequence ID" value="QEL16517.1"/>
    <property type="molecule type" value="Genomic_DNA"/>
</dbReference>
<gene>
    <name evidence="3" type="ORF">PX52LOC_03476</name>
</gene>
<keyword evidence="4" id="KW-1185">Reference proteome</keyword>
<feature type="region of interest" description="Disordered" evidence="1">
    <location>
        <begin position="38"/>
        <end position="84"/>
    </location>
</feature>
<evidence type="ECO:0000256" key="2">
    <source>
        <dbReference type="SAM" id="Phobius"/>
    </source>
</evidence>
<dbReference type="OrthoDB" id="207848at2"/>
<keyword evidence="2" id="KW-0472">Membrane</keyword>
<dbReference type="Proteomes" id="UP000324974">
    <property type="component" value="Chromosome"/>
</dbReference>
<organism evidence="3 4">
    <name type="scientific">Limnoglobus roseus</name>
    <dbReference type="NCBI Taxonomy" id="2598579"/>
    <lineage>
        <taxon>Bacteria</taxon>
        <taxon>Pseudomonadati</taxon>
        <taxon>Planctomycetota</taxon>
        <taxon>Planctomycetia</taxon>
        <taxon>Gemmatales</taxon>
        <taxon>Gemmataceae</taxon>
        <taxon>Limnoglobus</taxon>
    </lineage>
</organism>
<evidence type="ECO:0000313" key="4">
    <source>
        <dbReference type="Proteomes" id="UP000324974"/>
    </source>
</evidence>
<feature type="region of interest" description="Disordered" evidence="1">
    <location>
        <begin position="272"/>
        <end position="303"/>
    </location>
</feature>
<keyword evidence="2" id="KW-0812">Transmembrane</keyword>
<sequence length="303" mass="33964">MPITVTCPKCREALDIPNELLGGEVRCGSCQEIFVAHAPGDAPPPLPDEDRPRRPRRKRPDVSRNKPLPTSRADDDYGPLEYDPDRKRKQGVGVALWVLFGVFGLLGCTCCGVIGYFVVQTMDPEYKEFKAPDGRFTAEFPSDVKQKTRVTGRDKDKPAVSFEAERKMVQENYFIYYVDLTDAEKRDSAKVIDGLCDGLIKTNQGKEISRSKRAHQGFEAADVILSMPGKRFIQARAIVGDGRGYVVGVAVNGEPQGMIWLEHFFENFEITAPDKKKDDKKKPEKKDGKKPEKKPVPDDDDDN</sequence>
<reference evidence="4" key="1">
    <citation type="submission" date="2019-08" db="EMBL/GenBank/DDBJ databases">
        <title>Limnoglobus roseus gen. nov., sp. nov., a novel freshwater planctomycete with a giant genome from the family Gemmataceae.</title>
        <authorList>
            <person name="Kulichevskaya I.S."/>
            <person name="Naumoff D.G."/>
            <person name="Miroshnikov K."/>
            <person name="Ivanova A."/>
            <person name="Philippov D.A."/>
            <person name="Hakobyan A."/>
            <person name="Rijpstra I.C."/>
            <person name="Sinninghe Damste J.S."/>
            <person name="Liesack W."/>
            <person name="Dedysh S.N."/>
        </authorList>
    </citation>
    <scope>NUCLEOTIDE SEQUENCE [LARGE SCALE GENOMIC DNA]</scope>
    <source>
        <strain evidence="4">PX52</strain>
    </source>
</reference>
<protein>
    <recommendedName>
        <fullName evidence="5">Zinc finger/thioredoxin putative domain-containing protein</fullName>
    </recommendedName>
</protein>
<feature type="transmembrane region" description="Helical" evidence="2">
    <location>
        <begin position="94"/>
        <end position="119"/>
    </location>
</feature>
<accession>A0A5C1AE96</accession>
<keyword evidence="2" id="KW-1133">Transmembrane helix</keyword>